<evidence type="ECO:0000256" key="5">
    <source>
        <dbReference type="ARBA" id="ARBA00023163"/>
    </source>
</evidence>
<reference evidence="10" key="1">
    <citation type="submission" date="2021-05" db="EMBL/GenBank/DDBJ databases">
        <authorList>
            <person name="Alioto T."/>
            <person name="Alioto T."/>
            <person name="Gomez Garrido J."/>
        </authorList>
    </citation>
    <scope>NUCLEOTIDE SEQUENCE</scope>
</reference>
<dbReference type="EMBL" id="HBUF01289587">
    <property type="protein sequence ID" value="CAG6688944.1"/>
    <property type="molecule type" value="Transcribed_RNA"/>
</dbReference>
<accession>A0A8D8TJF0</accession>
<feature type="domain" description="T-box" evidence="9">
    <location>
        <begin position="28"/>
        <end position="201"/>
    </location>
</feature>
<dbReference type="SMART" id="SM00425">
    <property type="entry name" value="TBOX"/>
    <property type="match status" value="1"/>
</dbReference>
<dbReference type="GO" id="GO:0000785">
    <property type="term" value="C:chromatin"/>
    <property type="evidence" value="ECO:0007669"/>
    <property type="project" value="TreeGrafter"/>
</dbReference>
<dbReference type="Gene3D" id="2.60.40.820">
    <property type="entry name" value="Transcription factor, T-box"/>
    <property type="match status" value="1"/>
</dbReference>
<evidence type="ECO:0000256" key="8">
    <source>
        <dbReference type="SAM" id="MobiDB-lite"/>
    </source>
</evidence>
<dbReference type="InterPro" id="IPR002070">
    <property type="entry name" value="TF_Brachyury"/>
</dbReference>
<dbReference type="Pfam" id="PF00907">
    <property type="entry name" value="T-box"/>
    <property type="match status" value="1"/>
</dbReference>
<evidence type="ECO:0000259" key="9">
    <source>
        <dbReference type="PROSITE" id="PS50252"/>
    </source>
</evidence>
<dbReference type="GO" id="GO:0001708">
    <property type="term" value="P:cell fate specification"/>
    <property type="evidence" value="ECO:0007669"/>
    <property type="project" value="TreeGrafter"/>
</dbReference>
<keyword evidence="4 7" id="KW-0238">DNA-binding</keyword>
<dbReference type="PRINTS" id="PR00938">
    <property type="entry name" value="BRACHYURY"/>
</dbReference>
<dbReference type="PROSITE" id="PS50252">
    <property type="entry name" value="TBOX_3"/>
    <property type="match status" value="1"/>
</dbReference>
<dbReference type="InterPro" id="IPR008967">
    <property type="entry name" value="p53-like_TF_DNA-bd_sf"/>
</dbReference>
<dbReference type="GO" id="GO:0045893">
    <property type="term" value="P:positive regulation of DNA-templated transcription"/>
    <property type="evidence" value="ECO:0007669"/>
    <property type="project" value="InterPro"/>
</dbReference>
<dbReference type="EMBL" id="HBUF01104660">
    <property type="protein sequence ID" value="CAG6638896.1"/>
    <property type="molecule type" value="Transcribed_RNA"/>
</dbReference>
<dbReference type="PRINTS" id="PR00937">
    <property type="entry name" value="TBOX"/>
</dbReference>
<keyword evidence="3" id="KW-0805">Transcription regulation</keyword>
<evidence type="ECO:0000256" key="1">
    <source>
        <dbReference type="ARBA" id="ARBA00004123"/>
    </source>
</evidence>
<dbReference type="InterPro" id="IPR036960">
    <property type="entry name" value="T-box_sf"/>
</dbReference>
<comment type="subcellular location">
    <subcellularLocation>
        <location evidence="1 7">Nucleus</location>
    </subcellularLocation>
</comment>
<dbReference type="EMBL" id="HBUF01448395">
    <property type="protein sequence ID" value="CAG6743467.1"/>
    <property type="molecule type" value="Transcribed_RNA"/>
</dbReference>
<feature type="compositionally biased region" description="Polar residues" evidence="8">
    <location>
        <begin position="311"/>
        <end position="329"/>
    </location>
</feature>
<dbReference type="PROSITE" id="PS01283">
    <property type="entry name" value="TBOX_1"/>
    <property type="match status" value="1"/>
</dbReference>
<dbReference type="EMBL" id="HBUF01448394">
    <property type="protein sequence ID" value="CAG6743466.1"/>
    <property type="molecule type" value="Transcribed_RNA"/>
</dbReference>
<dbReference type="PANTHER" id="PTHR11267">
    <property type="entry name" value="T-BOX PROTEIN-RELATED"/>
    <property type="match status" value="1"/>
</dbReference>
<evidence type="ECO:0000313" key="10">
    <source>
        <dbReference type="EMBL" id="CAG6688943.1"/>
    </source>
</evidence>
<keyword evidence="6 7" id="KW-0539">Nucleus</keyword>
<evidence type="ECO:0000256" key="7">
    <source>
        <dbReference type="PROSITE-ProRule" id="PRU00201"/>
    </source>
</evidence>
<dbReference type="EMBL" id="HBUF01104661">
    <property type="protein sequence ID" value="CAG6638897.1"/>
    <property type="molecule type" value="Transcribed_RNA"/>
</dbReference>
<dbReference type="FunFam" id="2.60.40.820:FF:000002">
    <property type="entry name" value="T-box transcription factor Brachyury"/>
    <property type="match status" value="1"/>
</dbReference>
<sequence length="329" mass="37790">MVVMTTEMMKSGDNNIQYENYGDPQVILEDLDLWLKFQSHTNEMIVTKNGRRMFPVVKISIKGLEPDAMYTVLLEFLQIEQKRWKYVNGEWVPAGKPEQPPLNAMYLHPESPNFGEHWMKDCVSFAKVKLTNHSNGNGQIMLNSLHKYEPRIHLVKVATEQQIIKTFPFPETQFIAVTAYQNEEVTSLKIKFNPFAKAFLDAKEKTDNYYNQQTKWYSSSTRISNSRSSPYLVQSRTNQLSPIPSTSPATTYETYSPLRTAGWSPTPYPTSYSPSTWHHQYSFDLLPNQPDIVSTVPLGNYLHGDPGETSLIDSSNEQSTQQFWIHSNS</sequence>
<dbReference type="InterPro" id="IPR001699">
    <property type="entry name" value="TF_T-box"/>
</dbReference>
<dbReference type="SUPFAM" id="SSF49417">
    <property type="entry name" value="p53-like transcription factors"/>
    <property type="match status" value="1"/>
</dbReference>
<dbReference type="PROSITE" id="PS01264">
    <property type="entry name" value="TBOX_2"/>
    <property type="match status" value="1"/>
</dbReference>
<organism evidence="10">
    <name type="scientific">Cacopsylla melanoneura</name>
    <dbReference type="NCBI Taxonomy" id="428564"/>
    <lineage>
        <taxon>Eukaryota</taxon>
        <taxon>Metazoa</taxon>
        <taxon>Ecdysozoa</taxon>
        <taxon>Arthropoda</taxon>
        <taxon>Hexapoda</taxon>
        <taxon>Insecta</taxon>
        <taxon>Pterygota</taxon>
        <taxon>Neoptera</taxon>
        <taxon>Paraneoptera</taxon>
        <taxon>Hemiptera</taxon>
        <taxon>Sternorrhyncha</taxon>
        <taxon>Psylloidea</taxon>
        <taxon>Psyllidae</taxon>
        <taxon>Psyllinae</taxon>
        <taxon>Cacopsylla</taxon>
    </lineage>
</organism>
<protein>
    <submittedName>
        <fullName evidence="10">T-related protein</fullName>
    </submittedName>
</protein>
<keyword evidence="5" id="KW-0804">Transcription</keyword>
<dbReference type="PANTHER" id="PTHR11267:SF106">
    <property type="entry name" value="T-RELATED PROTEIN"/>
    <property type="match status" value="1"/>
</dbReference>
<dbReference type="AlphaFoldDB" id="A0A8D8TJF0"/>
<dbReference type="GO" id="GO:0000981">
    <property type="term" value="F:DNA-binding transcription factor activity, RNA polymerase II-specific"/>
    <property type="evidence" value="ECO:0007669"/>
    <property type="project" value="TreeGrafter"/>
</dbReference>
<comment type="caution">
    <text evidence="7">Lacks conserved residue(s) required for the propagation of feature annotation.</text>
</comment>
<dbReference type="InterPro" id="IPR018186">
    <property type="entry name" value="TF_T-box_CS"/>
</dbReference>
<dbReference type="InterPro" id="IPR046360">
    <property type="entry name" value="T-box_DNA-bd"/>
</dbReference>
<proteinExistence type="predicted"/>
<name>A0A8D8TJF0_9HEMI</name>
<dbReference type="CDD" id="cd20192">
    <property type="entry name" value="T-box_TBXT_TBX19-like"/>
    <property type="match status" value="1"/>
</dbReference>
<dbReference type="GO" id="GO:0001707">
    <property type="term" value="P:mesoderm formation"/>
    <property type="evidence" value="ECO:0007669"/>
    <property type="project" value="TreeGrafter"/>
</dbReference>
<evidence type="ECO:0000256" key="2">
    <source>
        <dbReference type="ARBA" id="ARBA00022473"/>
    </source>
</evidence>
<dbReference type="GO" id="GO:0000978">
    <property type="term" value="F:RNA polymerase II cis-regulatory region sequence-specific DNA binding"/>
    <property type="evidence" value="ECO:0007669"/>
    <property type="project" value="InterPro"/>
</dbReference>
<feature type="region of interest" description="Disordered" evidence="8">
    <location>
        <begin position="307"/>
        <end position="329"/>
    </location>
</feature>
<evidence type="ECO:0000256" key="6">
    <source>
        <dbReference type="ARBA" id="ARBA00023242"/>
    </source>
</evidence>
<evidence type="ECO:0000256" key="4">
    <source>
        <dbReference type="ARBA" id="ARBA00023125"/>
    </source>
</evidence>
<dbReference type="GO" id="GO:0003007">
    <property type="term" value="P:heart morphogenesis"/>
    <property type="evidence" value="ECO:0007669"/>
    <property type="project" value="TreeGrafter"/>
</dbReference>
<evidence type="ECO:0000256" key="3">
    <source>
        <dbReference type="ARBA" id="ARBA00023015"/>
    </source>
</evidence>
<dbReference type="GO" id="GO:0005634">
    <property type="term" value="C:nucleus"/>
    <property type="evidence" value="ECO:0007669"/>
    <property type="project" value="UniProtKB-SubCell"/>
</dbReference>
<keyword evidence="2" id="KW-0217">Developmental protein</keyword>
<dbReference type="EMBL" id="HBUF01289586">
    <property type="protein sequence ID" value="CAG6688943.1"/>
    <property type="molecule type" value="Transcribed_RNA"/>
</dbReference>